<keyword evidence="3 7" id="KW-0863">Zinc-finger</keyword>
<dbReference type="InterPro" id="IPR007527">
    <property type="entry name" value="Znf_SWIM"/>
</dbReference>
<accession>A0AAW2VDZ2</accession>
<evidence type="ECO:0000256" key="3">
    <source>
        <dbReference type="ARBA" id="ARBA00022771"/>
    </source>
</evidence>
<evidence type="ECO:0000256" key="1">
    <source>
        <dbReference type="ARBA" id="ARBA00022578"/>
    </source>
</evidence>
<gene>
    <name evidence="10" type="ORF">Slati_2955200</name>
</gene>
<dbReference type="EMBL" id="JACGWN010000010">
    <property type="protein sequence ID" value="KAL0427804.1"/>
    <property type="molecule type" value="Genomic_DNA"/>
</dbReference>
<comment type="caution">
    <text evidence="10">The sequence shown here is derived from an EMBL/GenBank/DDBJ whole genome shotgun (WGS) entry which is preliminary data.</text>
</comment>
<keyword evidence="5" id="KW-0238">DNA-binding</keyword>
<reference evidence="10" key="1">
    <citation type="submission" date="2020-06" db="EMBL/GenBank/DDBJ databases">
        <authorList>
            <person name="Li T."/>
            <person name="Hu X."/>
            <person name="Zhang T."/>
            <person name="Song X."/>
            <person name="Zhang H."/>
            <person name="Dai N."/>
            <person name="Sheng W."/>
            <person name="Hou X."/>
            <person name="Wei L."/>
        </authorList>
    </citation>
    <scope>NUCLEOTIDE SEQUENCE</scope>
    <source>
        <strain evidence="10">KEN1</strain>
        <tissue evidence="10">Leaf</tissue>
    </source>
</reference>
<evidence type="ECO:0000256" key="6">
    <source>
        <dbReference type="ARBA" id="ARBA00023172"/>
    </source>
</evidence>
<dbReference type="InterPro" id="IPR006564">
    <property type="entry name" value="Znf_PMZ"/>
</dbReference>
<evidence type="ECO:0000256" key="4">
    <source>
        <dbReference type="ARBA" id="ARBA00022833"/>
    </source>
</evidence>
<evidence type="ECO:0000256" key="7">
    <source>
        <dbReference type="PROSITE-ProRule" id="PRU00325"/>
    </source>
</evidence>
<keyword evidence="6" id="KW-0233">DNA recombination</keyword>
<proteinExistence type="predicted"/>
<evidence type="ECO:0000256" key="2">
    <source>
        <dbReference type="ARBA" id="ARBA00022723"/>
    </source>
</evidence>
<evidence type="ECO:0000256" key="5">
    <source>
        <dbReference type="ARBA" id="ARBA00023125"/>
    </source>
</evidence>
<keyword evidence="2" id="KW-0479">Metal-binding</keyword>
<name>A0AAW2VDZ2_9LAMI</name>
<dbReference type="InterPro" id="IPR001207">
    <property type="entry name" value="Transposase_mutator"/>
</dbReference>
<dbReference type="AlphaFoldDB" id="A0AAW2VDZ2"/>
<dbReference type="GO" id="GO:0004803">
    <property type="term" value="F:transposase activity"/>
    <property type="evidence" value="ECO:0007669"/>
    <property type="project" value="InterPro"/>
</dbReference>
<evidence type="ECO:0000313" key="10">
    <source>
        <dbReference type="EMBL" id="KAL0427804.1"/>
    </source>
</evidence>
<dbReference type="PROSITE" id="PS50966">
    <property type="entry name" value="ZF_SWIM"/>
    <property type="match status" value="1"/>
</dbReference>
<dbReference type="SMART" id="SM00575">
    <property type="entry name" value="ZnF_PMZ"/>
    <property type="match status" value="1"/>
</dbReference>
<evidence type="ECO:0000256" key="8">
    <source>
        <dbReference type="SAM" id="MobiDB-lite"/>
    </source>
</evidence>
<sequence length="478" mass="55377">MFPIAMAVVQVENRDSWGRFVGELLDDIGGLGTSKWSFIFYRQKGLVEALKDLVPDSEHRFCVRHMYENFKMKWKSVERKEYFWKAASTANKREFENFMKKIEELDPKIKTDVETASELLRKISPQHWARSHFPVHSKCDILVNNLCESFNNYILEARDKPIISMIEWIRTRLMSMLQVKIEGMEKYGGSICPIILKKINKQQKAARNYFIRWCGGGEYEIDHFLNKYVVDLEKKTCSCGMFQLTGYPYCHAYAAIGSKRARLEDYVDDFYTKAVYLKVYTEMIHAVPGVQDYIKINFEPFKPPKIKKKRGKPKKLRRKCPNELQSNASTRKELTHTCSRCLQKGHNKHSCKNEMHPKSKLNKANIVVHAEIPQAAARRRRQPAAPRSATQGQSNVGVHEKIPQGSQPPPKHLEPGATKCRGCSKRKNAKPRGNTTTYTKICNPATSSVPTTRRYNKRPSISKVLDKMKERQKRRQQD</sequence>
<feature type="region of interest" description="Disordered" evidence="8">
    <location>
        <begin position="375"/>
        <end position="478"/>
    </location>
</feature>
<keyword evidence="1" id="KW-0815">Transposition</keyword>
<dbReference type="GO" id="GO:0003677">
    <property type="term" value="F:DNA binding"/>
    <property type="evidence" value="ECO:0007669"/>
    <property type="project" value="UniProtKB-KW"/>
</dbReference>
<dbReference type="Pfam" id="PF04434">
    <property type="entry name" value="SWIM"/>
    <property type="match status" value="1"/>
</dbReference>
<dbReference type="GO" id="GO:0006313">
    <property type="term" value="P:DNA transposition"/>
    <property type="evidence" value="ECO:0007669"/>
    <property type="project" value="InterPro"/>
</dbReference>
<feature type="region of interest" description="Disordered" evidence="8">
    <location>
        <begin position="345"/>
        <end position="364"/>
    </location>
</feature>
<keyword evidence="4" id="KW-0862">Zinc</keyword>
<evidence type="ECO:0000259" key="9">
    <source>
        <dbReference type="PROSITE" id="PS50966"/>
    </source>
</evidence>
<dbReference type="GO" id="GO:0008270">
    <property type="term" value="F:zinc ion binding"/>
    <property type="evidence" value="ECO:0007669"/>
    <property type="project" value="UniProtKB-KW"/>
</dbReference>
<feature type="domain" description="SWIM-type" evidence="9">
    <location>
        <begin position="228"/>
        <end position="260"/>
    </location>
</feature>
<dbReference type="PANTHER" id="PTHR31973:SF187">
    <property type="entry name" value="MUTATOR TRANSPOSASE MUDRA PROTEIN"/>
    <property type="match status" value="1"/>
</dbReference>
<protein>
    <recommendedName>
        <fullName evidence="9">SWIM-type domain-containing protein</fullName>
    </recommendedName>
</protein>
<feature type="region of interest" description="Disordered" evidence="8">
    <location>
        <begin position="304"/>
        <end position="331"/>
    </location>
</feature>
<feature type="compositionally biased region" description="Basic residues" evidence="8">
    <location>
        <begin position="304"/>
        <end position="319"/>
    </location>
</feature>
<organism evidence="10">
    <name type="scientific">Sesamum latifolium</name>
    <dbReference type="NCBI Taxonomy" id="2727402"/>
    <lineage>
        <taxon>Eukaryota</taxon>
        <taxon>Viridiplantae</taxon>
        <taxon>Streptophyta</taxon>
        <taxon>Embryophyta</taxon>
        <taxon>Tracheophyta</taxon>
        <taxon>Spermatophyta</taxon>
        <taxon>Magnoliopsida</taxon>
        <taxon>eudicotyledons</taxon>
        <taxon>Gunneridae</taxon>
        <taxon>Pentapetalae</taxon>
        <taxon>asterids</taxon>
        <taxon>lamiids</taxon>
        <taxon>Lamiales</taxon>
        <taxon>Pedaliaceae</taxon>
        <taxon>Sesamum</taxon>
    </lineage>
</organism>
<dbReference type="Pfam" id="PF00872">
    <property type="entry name" value="Transposase_mut"/>
    <property type="match status" value="1"/>
</dbReference>
<reference evidence="10" key="2">
    <citation type="journal article" date="2024" name="Plant">
        <title>Genomic evolution and insights into agronomic trait innovations of Sesamum species.</title>
        <authorList>
            <person name="Miao H."/>
            <person name="Wang L."/>
            <person name="Qu L."/>
            <person name="Liu H."/>
            <person name="Sun Y."/>
            <person name="Le M."/>
            <person name="Wang Q."/>
            <person name="Wei S."/>
            <person name="Zheng Y."/>
            <person name="Lin W."/>
            <person name="Duan Y."/>
            <person name="Cao H."/>
            <person name="Xiong S."/>
            <person name="Wang X."/>
            <person name="Wei L."/>
            <person name="Li C."/>
            <person name="Ma Q."/>
            <person name="Ju M."/>
            <person name="Zhao R."/>
            <person name="Li G."/>
            <person name="Mu C."/>
            <person name="Tian Q."/>
            <person name="Mei H."/>
            <person name="Zhang T."/>
            <person name="Gao T."/>
            <person name="Zhang H."/>
        </authorList>
    </citation>
    <scope>NUCLEOTIDE SEQUENCE</scope>
    <source>
        <strain evidence="10">KEN1</strain>
    </source>
</reference>
<feature type="compositionally biased region" description="Polar residues" evidence="8">
    <location>
        <begin position="433"/>
        <end position="453"/>
    </location>
</feature>
<feature type="compositionally biased region" description="Basic and acidic residues" evidence="8">
    <location>
        <begin position="464"/>
        <end position="478"/>
    </location>
</feature>
<dbReference type="PANTHER" id="PTHR31973">
    <property type="entry name" value="POLYPROTEIN, PUTATIVE-RELATED"/>
    <property type="match status" value="1"/>
</dbReference>